<dbReference type="PIRSF" id="PIRSF017316">
    <property type="entry name" value="Pesterase_C1039"/>
    <property type="match status" value="1"/>
</dbReference>
<keyword evidence="5" id="KW-1185">Reference proteome</keyword>
<accession>A0AAD6V6X2</accession>
<dbReference type="InterPro" id="IPR053828">
    <property type="entry name" value="Nucleosidase_C"/>
</dbReference>
<comment type="caution">
    <text evidence="4">The sequence shown here is derived from an EMBL/GenBank/DDBJ whole genome shotgun (WGS) entry which is preliminary data.</text>
</comment>
<dbReference type="InterPro" id="IPR006179">
    <property type="entry name" value="5_nucleotidase/apyrase"/>
</dbReference>
<protein>
    <submittedName>
        <fullName evidence="4">Metallo-dependent phosphatase-like protein</fullName>
    </submittedName>
</protein>
<dbReference type="EMBL" id="JARJCW010000046">
    <property type="protein sequence ID" value="KAJ7204707.1"/>
    <property type="molecule type" value="Genomic_DNA"/>
</dbReference>
<evidence type="ECO:0000259" key="3">
    <source>
        <dbReference type="Pfam" id="PF21953"/>
    </source>
</evidence>
<feature type="chain" id="PRO_5042018331" evidence="1">
    <location>
        <begin position="18"/>
        <end position="643"/>
    </location>
</feature>
<dbReference type="PROSITE" id="PS51257">
    <property type="entry name" value="PROKAR_LIPOPROTEIN"/>
    <property type="match status" value="1"/>
</dbReference>
<dbReference type="Proteomes" id="UP001219525">
    <property type="component" value="Unassembled WGS sequence"/>
</dbReference>
<evidence type="ECO:0000256" key="1">
    <source>
        <dbReference type="SAM" id="SignalP"/>
    </source>
</evidence>
<dbReference type="GO" id="GO:0016787">
    <property type="term" value="F:hydrolase activity"/>
    <property type="evidence" value="ECO:0007669"/>
    <property type="project" value="InterPro"/>
</dbReference>
<dbReference type="InterPro" id="IPR036907">
    <property type="entry name" value="5'-Nucleotdase_C_sf"/>
</dbReference>
<dbReference type="InterPro" id="IPR014485">
    <property type="entry name" value="Pesterase_C1039"/>
</dbReference>
<feature type="signal peptide" evidence="1">
    <location>
        <begin position="1"/>
        <end position="17"/>
    </location>
</feature>
<keyword evidence="1" id="KW-0732">Signal</keyword>
<sequence length="643" mass="71204">MNWRLLLTLVFAGVAAGCSDEHAHAHVAKREFSQALLTPPTRPLQWGTLNIIHTTARFISPLHHRLNIYVDHRTAMACGFTEPSPQSSLTWILPGWLLGHQKPSFPEPNYSGDLGDFASFVAHMKEIALQKDVDLLLVDSGDLHDGTGLSDGFPPGGVDAHASNEFFKQLPYDVLAIGNHELYIYNNTLDMFKNFAPHFPGRYLTSNVNITVNGVSVPVGSRFAKFKTRKGRSVTALGVLYDFTDNDEGTTVQFVADMVKEAWFAGAIKEEPDLFLLVGHMPVARDNWPAVYNAVRAVHPFTPIIILGGHSHVRDCLQFDGRSIALESGRYMETVGWLSAELPFPKTQRESKHNITFSRRYLDPNRVTYEFHTVTGQRSSSFDTSQGRSITKGLEQLAKTFDLSFKFGVAPHDFYLSRAPYPSNDSVLSLMAAAMPVALTINNTRAGNPNIMITNSGELRFDIFGGPFTKNDQLTASPFMDSFLFIPDVPFAAANAVLPALNDRGAEEMRAALWASGRVETRYREWLEEMYRRDASHGGPGRRLASPKNLTLGYMCPGEGDDTPHTQLPFFSTPEYIGSVAPDVSDDTPVDLVFVNFIQSQLLRALNSVQTDNVYTAADVAPYTNVLSSEALGLYAQQIWNSS</sequence>
<dbReference type="Gene3D" id="3.90.780.10">
    <property type="entry name" value="5'-Nucleotidase, C-terminal domain"/>
    <property type="match status" value="2"/>
</dbReference>
<dbReference type="PANTHER" id="PTHR11575:SF22">
    <property type="entry name" value="ADL392WP"/>
    <property type="match status" value="1"/>
</dbReference>
<dbReference type="InterPro" id="IPR004843">
    <property type="entry name" value="Calcineurin-like_PHP"/>
</dbReference>
<dbReference type="GO" id="GO:0005829">
    <property type="term" value="C:cytosol"/>
    <property type="evidence" value="ECO:0007669"/>
    <property type="project" value="TreeGrafter"/>
</dbReference>
<dbReference type="SUPFAM" id="SSF55816">
    <property type="entry name" value="5'-nucleotidase (syn. UDP-sugar hydrolase), C-terminal domain"/>
    <property type="match status" value="1"/>
</dbReference>
<evidence type="ECO:0000259" key="2">
    <source>
        <dbReference type="Pfam" id="PF00149"/>
    </source>
</evidence>
<dbReference type="Gene3D" id="3.60.21.10">
    <property type="match status" value="1"/>
</dbReference>
<evidence type="ECO:0000313" key="4">
    <source>
        <dbReference type="EMBL" id="KAJ7204707.1"/>
    </source>
</evidence>
<dbReference type="SUPFAM" id="SSF56300">
    <property type="entry name" value="Metallo-dependent phosphatases"/>
    <property type="match status" value="1"/>
</dbReference>
<dbReference type="GO" id="GO:0009166">
    <property type="term" value="P:nucleotide catabolic process"/>
    <property type="evidence" value="ECO:0007669"/>
    <property type="project" value="InterPro"/>
</dbReference>
<feature type="domain" description="Putative 5'-nucleotidase C-terminal" evidence="3">
    <location>
        <begin position="413"/>
        <end position="603"/>
    </location>
</feature>
<dbReference type="PANTHER" id="PTHR11575">
    <property type="entry name" value="5'-NUCLEOTIDASE-RELATED"/>
    <property type="match status" value="1"/>
</dbReference>
<name>A0AAD6V6X2_9AGAR</name>
<reference evidence="4" key="1">
    <citation type="submission" date="2023-03" db="EMBL/GenBank/DDBJ databases">
        <title>Massive genome expansion in bonnet fungi (Mycena s.s.) driven by repeated elements and novel gene families across ecological guilds.</title>
        <authorList>
            <consortium name="Lawrence Berkeley National Laboratory"/>
            <person name="Harder C.B."/>
            <person name="Miyauchi S."/>
            <person name="Viragh M."/>
            <person name="Kuo A."/>
            <person name="Thoen E."/>
            <person name="Andreopoulos B."/>
            <person name="Lu D."/>
            <person name="Skrede I."/>
            <person name="Drula E."/>
            <person name="Henrissat B."/>
            <person name="Morin E."/>
            <person name="Kohler A."/>
            <person name="Barry K."/>
            <person name="LaButti K."/>
            <person name="Morin E."/>
            <person name="Salamov A."/>
            <person name="Lipzen A."/>
            <person name="Mereny Z."/>
            <person name="Hegedus B."/>
            <person name="Baldrian P."/>
            <person name="Stursova M."/>
            <person name="Weitz H."/>
            <person name="Taylor A."/>
            <person name="Grigoriev I.V."/>
            <person name="Nagy L.G."/>
            <person name="Martin F."/>
            <person name="Kauserud H."/>
        </authorList>
    </citation>
    <scope>NUCLEOTIDE SEQUENCE</scope>
    <source>
        <strain evidence="4">9144</strain>
    </source>
</reference>
<proteinExistence type="predicted"/>
<dbReference type="Pfam" id="PF21953">
    <property type="entry name" value="NadN_nucleosid_C"/>
    <property type="match status" value="1"/>
</dbReference>
<dbReference type="InterPro" id="IPR029052">
    <property type="entry name" value="Metallo-depent_PP-like"/>
</dbReference>
<dbReference type="Pfam" id="PF00149">
    <property type="entry name" value="Metallophos"/>
    <property type="match status" value="1"/>
</dbReference>
<evidence type="ECO:0000313" key="5">
    <source>
        <dbReference type="Proteomes" id="UP001219525"/>
    </source>
</evidence>
<feature type="domain" description="Calcineurin-like phosphoesterase" evidence="2">
    <location>
        <begin position="113"/>
        <end position="313"/>
    </location>
</feature>
<dbReference type="AlphaFoldDB" id="A0AAD6V6X2"/>
<gene>
    <name evidence="4" type="ORF">GGX14DRAFT_645944</name>
</gene>
<organism evidence="4 5">
    <name type="scientific">Mycena pura</name>
    <dbReference type="NCBI Taxonomy" id="153505"/>
    <lineage>
        <taxon>Eukaryota</taxon>
        <taxon>Fungi</taxon>
        <taxon>Dikarya</taxon>
        <taxon>Basidiomycota</taxon>
        <taxon>Agaricomycotina</taxon>
        <taxon>Agaricomycetes</taxon>
        <taxon>Agaricomycetidae</taxon>
        <taxon>Agaricales</taxon>
        <taxon>Marasmiineae</taxon>
        <taxon>Mycenaceae</taxon>
        <taxon>Mycena</taxon>
    </lineage>
</organism>